<keyword evidence="4" id="KW-1185">Reference proteome</keyword>
<evidence type="ECO:0000313" key="4">
    <source>
        <dbReference type="Proteomes" id="UP000295626"/>
    </source>
</evidence>
<feature type="region of interest" description="Disordered" evidence="1">
    <location>
        <begin position="20"/>
        <end position="53"/>
    </location>
</feature>
<dbReference type="PANTHER" id="PTHR46082:SF6">
    <property type="entry name" value="AAA+ ATPASE DOMAIN-CONTAINING PROTEIN-RELATED"/>
    <property type="match status" value="1"/>
</dbReference>
<evidence type="ECO:0000256" key="1">
    <source>
        <dbReference type="SAM" id="MobiDB-lite"/>
    </source>
</evidence>
<evidence type="ECO:0000259" key="2">
    <source>
        <dbReference type="Pfam" id="PF13191"/>
    </source>
</evidence>
<accession>A0ABY2DL00</accession>
<dbReference type="PANTHER" id="PTHR46082">
    <property type="entry name" value="ATP/GTP-BINDING PROTEIN-RELATED"/>
    <property type="match status" value="1"/>
</dbReference>
<comment type="caution">
    <text evidence="3">The sequence shown here is derived from an EMBL/GenBank/DDBJ whole genome shotgun (WGS) entry which is preliminary data.</text>
</comment>
<dbReference type="Pfam" id="PF13424">
    <property type="entry name" value="TPR_12"/>
    <property type="match status" value="1"/>
</dbReference>
<dbReference type="Proteomes" id="UP000295626">
    <property type="component" value="Unassembled WGS sequence"/>
</dbReference>
<feature type="domain" description="Orc1-like AAA ATPase" evidence="2">
    <location>
        <begin position="164"/>
        <end position="293"/>
    </location>
</feature>
<dbReference type="SUPFAM" id="SSF48452">
    <property type="entry name" value="TPR-like"/>
    <property type="match status" value="1"/>
</dbReference>
<feature type="compositionally biased region" description="Low complexity" evidence="1">
    <location>
        <begin position="28"/>
        <end position="42"/>
    </location>
</feature>
<sequence length="838" mass="89558">MMSTGSSSRLRRRVCVARRPRHQGRLSRATGTVPGTTGVTPRGPGGPGCPGARSPPCRRRGLAAINDNCRVTLRVVSRRVRYAGIGGTAVVGSSVASAFFLEPQVVSSVGVLLGVAVSAVSAVSAVAGWAQVRQVQPGPAQSPAVAGSAEQSVAAPVGNAPATLRGRDAELSRLRAALARPSGPFRVLAGLGGVGKSALALALHTHAARRRGRPVWWISARTPETFVEGLVSVAISLGATTPADADAIRAGTGHARDRFWELLGRARRGWLLIVDDADDIGVLGTLDGRGWLRRSRRGLIVVTSRVRSRQVWGRDAEIIELDRLGADAGAQLLLDLARAGSEAQARSLARHLGGLPLALRLAGSALAWEFSRWDSFRAYQQALESEDLADVLDGGTPTDQRQAVTATFELSLESLRQAGFPQATPLLRLLSCFAPDLPVPVGLLACPAVHALLDSPPGDTAGQQHLHAALRELARLSLITEEHLHHDGAPTSAVSLHPLVSETNRGHLRRAGDPSSARTPHEVAVETVAGALGPLRPDDSRTWPLAATLVPHVRQLLATSTPYLGERHGTLLLDAAARLVAAGAWSGDATTSEQLAADALARTEPLGDHVSRLALRTELAWARGRNGRWDVAHTLLTSVLDAWTAQPEPPPQVVLDVRHKLAWSVGMTGDWARARAQLTAVREQRRSLLGDNHPDTLHTRCCLSWALWRTGFPDEAEAGYHAVIADRRAVLGDDHVEVIDAYHSLAEGYVLDGRHAEAEAVLRQVIDARERLVGAEYPETLDNRPHYWLARALRGQGRDREATRILTRLLEQQSTMLGADHPATVATRDLLAGPEPAS</sequence>
<dbReference type="EMBL" id="SMKE01000077">
    <property type="protein sequence ID" value="TDC00915.1"/>
    <property type="molecule type" value="Genomic_DNA"/>
</dbReference>
<name>A0ABY2DL00_9ACTN</name>
<evidence type="ECO:0000313" key="3">
    <source>
        <dbReference type="EMBL" id="TDC00915.1"/>
    </source>
</evidence>
<dbReference type="PRINTS" id="PR00364">
    <property type="entry name" value="DISEASERSIST"/>
</dbReference>
<dbReference type="InterPro" id="IPR011990">
    <property type="entry name" value="TPR-like_helical_dom_sf"/>
</dbReference>
<dbReference type="InterPro" id="IPR027417">
    <property type="entry name" value="P-loop_NTPase"/>
</dbReference>
<dbReference type="Gene3D" id="3.40.50.300">
    <property type="entry name" value="P-loop containing nucleotide triphosphate hydrolases"/>
    <property type="match status" value="1"/>
</dbReference>
<reference evidence="3 4" key="1">
    <citation type="submission" date="2019-02" db="EMBL/GenBank/DDBJ databases">
        <title>Draft genome sequences of novel Actinobacteria.</title>
        <authorList>
            <person name="Sahin N."/>
            <person name="Ay H."/>
            <person name="Saygin H."/>
        </authorList>
    </citation>
    <scope>NUCLEOTIDE SEQUENCE [LARGE SCALE GENOMIC DNA]</scope>
    <source>
        <strain evidence="3 4">JCM 30529</strain>
    </source>
</reference>
<dbReference type="SUPFAM" id="SSF52540">
    <property type="entry name" value="P-loop containing nucleoside triphosphate hydrolases"/>
    <property type="match status" value="1"/>
</dbReference>
<dbReference type="InterPro" id="IPR041664">
    <property type="entry name" value="AAA_16"/>
</dbReference>
<organism evidence="3 4">
    <name type="scientific">Micromonospora fluostatini</name>
    <dbReference type="NCBI Taxonomy" id="1629071"/>
    <lineage>
        <taxon>Bacteria</taxon>
        <taxon>Bacillati</taxon>
        <taxon>Actinomycetota</taxon>
        <taxon>Actinomycetes</taxon>
        <taxon>Micromonosporales</taxon>
        <taxon>Micromonosporaceae</taxon>
        <taxon>Micromonospora</taxon>
    </lineage>
</organism>
<dbReference type="Pfam" id="PF13374">
    <property type="entry name" value="TPR_10"/>
    <property type="match status" value="1"/>
</dbReference>
<dbReference type="InterPro" id="IPR053137">
    <property type="entry name" value="NLR-like"/>
</dbReference>
<dbReference type="Pfam" id="PF13191">
    <property type="entry name" value="AAA_16"/>
    <property type="match status" value="1"/>
</dbReference>
<proteinExistence type="predicted"/>
<protein>
    <submittedName>
        <fullName evidence="3">Tetratricopeptide repeat protein</fullName>
    </submittedName>
</protein>
<gene>
    <name evidence="3" type="ORF">E1091_03925</name>
</gene>
<dbReference type="Gene3D" id="1.25.40.10">
    <property type="entry name" value="Tetratricopeptide repeat domain"/>
    <property type="match status" value="1"/>
</dbReference>